<dbReference type="InterPro" id="IPR013826">
    <property type="entry name" value="Topo_IA_cen_sub3"/>
</dbReference>
<dbReference type="GO" id="GO:0003677">
    <property type="term" value="F:DNA binding"/>
    <property type="evidence" value="ECO:0007669"/>
    <property type="project" value="UniProtKB-KW"/>
</dbReference>
<organism evidence="14 15">
    <name type="scientific">Malassezia restricta (strain ATCC 96810 / NBRC 103918 / CBS 7877)</name>
    <name type="common">Seborrheic dermatitis infection agent</name>
    <dbReference type="NCBI Taxonomy" id="425264"/>
    <lineage>
        <taxon>Eukaryota</taxon>
        <taxon>Fungi</taxon>
        <taxon>Dikarya</taxon>
        <taxon>Basidiomycota</taxon>
        <taxon>Ustilaginomycotina</taxon>
        <taxon>Malasseziomycetes</taxon>
        <taxon>Malasseziales</taxon>
        <taxon>Malasseziaceae</taxon>
        <taxon>Malassezia</taxon>
    </lineage>
</organism>
<dbReference type="PRINTS" id="PR00417">
    <property type="entry name" value="PRTPISMRASEI"/>
</dbReference>
<evidence type="ECO:0000256" key="8">
    <source>
        <dbReference type="ARBA" id="ARBA00023125"/>
    </source>
</evidence>
<evidence type="ECO:0000256" key="10">
    <source>
        <dbReference type="RuleBase" id="RU362092"/>
    </source>
</evidence>
<dbReference type="InterPro" id="IPR006171">
    <property type="entry name" value="TOPRIM_dom"/>
</dbReference>
<evidence type="ECO:0000313" key="14">
    <source>
        <dbReference type="EMBL" id="AYO44841.1"/>
    </source>
</evidence>
<dbReference type="InterPro" id="IPR023406">
    <property type="entry name" value="Topo_IA_AS"/>
</dbReference>
<dbReference type="Gene3D" id="1.10.290.10">
    <property type="entry name" value="Topoisomerase I, domain 4"/>
    <property type="match status" value="1"/>
</dbReference>
<dbReference type="GO" id="GO:0006310">
    <property type="term" value="P:DNA recombination"/>
    <property type="evidence" value="ECO:0007669"/>
    <property type="project" value="TreeGrafter"/>
</dbReference>
<dbReference type="GO" id="GO:0005634">
    <property type="term" value="C:nucleus"/>
    <property type="evidence" value="ECO:0007669"/>
    <property type="project" value="TreeGrafter"/>
</dbReference>
<protein>
    <recommendedName>
        <fullName evidence="4 10">DNA topoisomerase</fullName>
        <ecNumber evidence="4 10">5.6.2.1</ecNumber>
    </recommendedName>
</protein>
<evidence type="ECO:0000256" key="3">
    <source>
        <dbReference type="ARBA" id="ARBA00009446"/>
    </source>
</evidence>
<evidence type="ECO:0000256" key="7">
    <source>
        <dbReference type="ARBA" id="ARBA00023029"/>
    </source>
</evidence>
<evidence type="ECO:0000256" key="11">
    <source>
        <dbReference type="SAM" id="MobiDB-lite"/>
    </source>
</evidence>
<comment type="cofactor">
    <cofactor evidence="2">
        <name>Mg(2+)</name>
        <dbReference type="ChEBI" id="CHEBI:18420"/>
    </cofactor>
</comment>
<dbReference type="InterPro" id="IPR003601">
    <property type="entry name" value="Topo_IA_2"/>
</dbReference>
<dbReference type="InterPro" id="IPR023405">
    <property type="entry name" value="Topo_IA_core_domain"/>
</dbReference>
<dbReference type="Gene3D" id="2.70.20.10">
    <property type="entry name" value="Topoisomerase I, domain 3"/>
    <property type="match status" value="1"/>
</dbReference>
<comment type="catalytic activity">
    <reaction evidence="1 10">
        <text>ATP-independent breakage of single-stranded DNA, followed by passage and rejoining.</text>
        <dbReference type="EC" id="5.6.2.1"/>
    </reaction>
</comment>
<feature type="compositionally biased region" description="Basic and acidic residues" evidence="11">
    <location>
        <begin position="393"/>
        <end position="405"/>
    </location>
</feature>
<evidence type="ECO:0000256" key="1">
    <source>
        <dbReference type="ARBA" id="ARBA00000213"/>
    </source>
</evidence>
<dbReference type="CDD" id="cd03362">
    <property type="entry name" value="TOPRIM_TopoIA_TopoIII"/>
    <property type="match status" value="1"/>
</dbReference>
<comment type="similarity">
    <text evidence="3 10">Belongs to the type IA topoisomerase family.</text>
</comment>
<dbReference type="PANTHER" id="PTHR11390:SF21">
    <property type="entry name" value="DNA TOPOISOMERASE 3-ALPHA"/>
    <property type="match status" value="1"/>
</dbReference>
<keyword evidence="15" id="KW-1185">Reference proteome</keyword>
<dbReference type="InterPro" id="IPR034144">
    <property type="entry name" value="TOPRIM_TopoIII"/>
</dbReference>
<accession>A0A3G2S9Q4</accession>
<dbReference type="CDD" id="cd00186">
    <property type="entry name" value="TOP1Ac"/>
    <property type="match status" value="1"/>
</dbReference>
<dbReference type="GO" id="GO:0003917">
    <property type="term" value="F:DNA topoisomerase type I (single strand cut, ATP-independent) activity"/>
    <property type="evidence" value="ECO:0007669"/>
    <property type="project" value="UniProtKB-EC"/>
</dbReference>
<gene>
    <name evidence="14" type="primary">top-3</name>
    <name evidence="14" type="ORF">DNF11_3891</name>
</gene>
<dbReference type="EMBL" id="CP033155">
    <property type="protein sequence ID" value="AYO44841.1"/>
    <property type="molecule type" value="Genomic_DNA"/>
</dbReference>
<dbReference type="SMART" id="SM00436">
    <property type="entry name" value="TOP1Bc"/>
    <property type="match status" value="1"/>
</dbReference>
<dbReference type="Gene3D" id="3.40.50.140">
    <property type="match status" value="1"/>
</dbReference>
<dbReference type="GO" id="GO:0031422">
    <property type="term" value="C:RecQ family helicase-topoisomerase III complex"/>
    <property type="evidence" value="ECO:0007669"/>
    <property type="project" value="TreeGrafter"/>
</dbReference>
<dbReference type="AlphaFoldDB" id="A0A3G2S9Q4"/>
<dbReference type="InterPro" id="IPR003602">
    <property type="entry name" value="Topo_IA_DNA-bd_dom"/>
</dbReference>
<dbReference type="VEuPathDB" id="FungiDB:DNF11_3891"/>
<dbReference type="FunFam" id="1.10.290.10:FF:000003">
    <property type="entry name" value="DNA topoisomerase"/>
    <property type="match status" value="1"/>
</dbReference>
<dbReference type="GO" id="GO:0006265">
    <property type="term" value="P:DNA topological change"/>
    <property type="evidence" value="ECO:0007669"/>
    <property type="project" value="InterPro"/>
</dbReference>
<evidence type="ECO:0000313" key="15">
    <source>
        <dbReference type="Proteomes" id="UP000269793"/>
    </source>
</evidence>
<evidence type="ECO:0000256" key="2">
    <source>
        <dbReference type="ARBA" id="ARBA00001946"/>
    </source>
</evidence>
<dbReference type="STRING" id="425264.A0A3G2S9Q4"/>
<dbReference type="Pfam" id="PF01751">
    <property type="entry name" value="Toprim"/>
    <property type="match status" value="1"/>
</dbReference>
<sequence>MRVLCVAEKPSMAKSLAQILSHGSYTNRPGRDKYCRNYDFAYKLPRHVFGSHAPSVGPSMISAEITFTSVRGHMMELDFPEEYRWGKCNPSALFQAPITTSISKEAEKLAQNLSAEVRGSDMLIIWTDCDREGENIGYEVAQHCLSKRRNLVVKRARFSAVIADQIHRACMNLVDLDLHAVHAVDARQQIDLRIGAAFTRLQTARLVPLLHVDRMVISYGPCQFPTLGFVVDHYRRVQAFVPEPFWFIDLRHKTDTHSSAVEFIWDRKHLFDEHIVKILHGRCKEAVEAQVTCVQCRPTSKRKPSPLTTVELQKNLSRLTGMAPKKILDLAEALYQRGLLSYPRTETDQYDNDFDFVGLLDKQRQDAQWGALVSELCASAAGATVAPGALKYERPRNGRKNDKAHPPIHPTAHANDLRADEKKVYDYVTRRFLASCATDALGEETKVCIEMGGETFHTSGLFVKDTAYMKLFTYEHWSNKSIPEYRERQRFRPSTLTVKQGCTSAPKLLTEADLVHLMDKHGIGTDATIAEHIKKVMDRQYVVTQKQGNTNYLLPSTLGMGLVEGYEGLDTSQQLCKPKLRHDTETQLGLISAAQRTKDDTITECMEEYKKIYDVVERDFDRIGRALKENEWSQEFEAHA</sequence>
<name>A0A3G2S9Q4_MALR7</name>
<dbReference type="OrthoDB" id="430051at2759"/>
<evidence type="ECO:0000256" key="4">
    <source>
        <dbReference type="ARBA" id="ARBA00012891"/>
    </source>
</evidence>
<keyword evidence="9 10" id="KW-0413">Isomerase</keyword>
<proteinExistence type="inferred from homology"/>
<dbReference type="SMART" id="SM00493">
    <property type="entry name" value="TOPRIM"/>
    <property type="match status" value="1"/>
</dbReference>
<dbReference type="InterPro" id="IPR013824">
    <property type="entry name" value="Topo_IA_cen_sub1"/>
</dbReference>
<feature type="domain" description="Topo IA-type catalytic" evidence="13">
    <location>
        <begin position="177"/>
        <end position="613"/>
    </location>
</feature>
<comment type="function">
    <text evidence="10">Introduces a single-strand break via transesterification at a target site in duplex DNA. Releases the supercoiling and torsional tension of DNA introduced during the DNA replication and transcription by transiently cleaving and rejoining one strand of the DNA duplex. The scissile phosphodiester is attacked by the catalytic tyrosine of the enzyme, resulting in the formation of a DNA-(5'-phosphotyrosyl)-enzyme intermediate and the expulsion of a 3'-OH DNA strand.</text>
</comment>
<evidence type="ECO:0000259" key="12">
    <source>
        <dbReference type="PROSITE" id="PS50880"/>
    </source>
</evidence>
<evidence type="ECO:0000259" key="13">
    <source>
        <dbReference type="PROSITE" id="PS52039"/>
    </source>
</evidence>
<dbReference type="SUPFAM" id="SSF56712">
    <property type="entry name" value="Prokaryotic type I DNA topoisomerase"/>
    <property type="match status" value="1"/>
</dbReference>
<reference evidence="14 15" key="1">
    <citation type="submission" date="2018-10" db="EMBL/GenBank/DDBJ databases">
        <title>Complete genome sequence of Malassezia restricta CBS 7877.</title>
        <authorList>
            <person name="Morand S.C."/>
            <person name="Bertignac M."/>
            <person name="Iltis A."/>
            <person name="Kolder I."/>
            <person name="Pirovano W."/>
            <person name="Jourdain R."/>
            <person name="Clavaud C."/>
        </authorList>
    </citation>
    <scope>NUCLEOTIDE SEQUENCE [LARGE SCALE GENOMIC DNA]</scope>
    <source>
        <strain evidence="14 15">CBS 7877</strain>
    </source>
</reference>
<evidence type="ECO:0000256" key="9">
    <source>
        <dbReference type="ARBA" id="ARBA00023235"/>
    </source>
</evidence>
<dbReference type="GO" id="GO:0006281">
    <property type="term" value="P:DNA repair"/>
    <property type="evidence" value="ECO:0007669"/>
    <property type="project" value="TreeGrafter"/>
</dbReference>
<dbReference type="PANTHER" id="PTHR11390">
    <property type="entry name" value="PROKARYOTIC DNA TOPOISOMERASE"/>
    <property type="match status" value="1"/>
</dbReference>
<dbReference type="GO" id="GO:0046872">
    <property type="term" value="F:metal ion binding"/>
    <property type="evidence" value="ECO:0007669"/>
    <property type="project" value="UniProtKB-KW"/>
</dbReference>
<dbReference type="EC" id="5.6.2.1" evidence="4 10"/>
<dbReference type="PROSITE" id="PS50880">
    <property type="entry name" value="TOPRIM"/>
    <property type="match status" value="1"/>
</dbReference>
<dbReference type="SMART" id="SM00437">
    <property type="entry name" value="TOP1Ac"/>
    <property type="match status" value="1"/>
</dbReference>
<dbReference type="InterPro" id="IPR013825">
    <property type="entry name" value="Topo_IA_cen_sub2"/>
</dbReference>
<dbReference type="Gene3D" id="1.10.460.10">
    <property type="entry name" value="Topoisomerase I, domain 2"/>
    <property type="match status" value="1"/>
</dbReference>
<dbReference type="Pfam" id="PF01131">
    <property type="entry name" value="Topoisom_bac"/>
    <property type="match status" value="1"/>
</dbReference>
<keyword evidence="7 10" id="KW-0799">Topoisomerase</keyword>
<feature type="region of interest" description="Disordered" evidence="11">
    <location>
        <begin position="393"/>
        <end position="413"/>
    </location>
</feature>
<dbReference type="Proteomes" id="UP000269793">
    <property type="component" value="Chromosome VIII"/>
</dbReference>
<keyword evidence="8 10" id="KW-0238">DNA-binding</keyword>
<evidence type="ECO:0000256" key="6">
    <source>
        <dbReference type="ARBA" id="ARBA00022833"/>
    </source>
</evidence>
<dbReference type="InterPro" id="IPR000380">
    <property type="entry name" value="Topo_IA"/>
</dbReference>
<feature type="domain" description="Toprim" evidence="12">
    <location>
        <begin position="2"/>
        <end position="163"/>
    </location>
</feature>
<evidence type="ECO:0000256" key="5">
    <source>
        <dbReference type="ARBA" id="ARBA00022723"/>
    </source>
</evidence>
<keyword evidence="6" id="KW-0862">Zinc</keyword>
<dbReference type="PROSITE" id="PS52039">
    <property type="entry name" value="TOPO_IA_2"/>
    <property type="match status" value="1"/>
</dbReference>
<dbReference type="FunFam" id="3.40.50.140:FF:000005">
    <property type="entry name" value="DNA topoisomerase"/>
    <property type="match status" value="1"/>
</dbReference>
<keyword evidence="5" id="KW-0479">Metal-binding</keyword>
<dbReference type="PROSITE" id="PS00396">
    <property type="entry name" value="TOPO_IA_1"/>
    <property type="match status" value="1"/>
</dbReference>
<dbReference type="InterPro" id="IPR013497">
    <property type="entry name" value="Topo_IA_cen"/>
</dbReference>